<evidence type="ECO:0000313" key="2">
    <source>
        <dbReference type="EMBL" id="CEG38196.1"/>
    </source>
</evidence>
<dbReference type="GO" id="GO:0003964">
    <property type="term" value="F:RNA-directed DNA polymerase activity"/>
    <property type="evidence" value="ECO:0007669"/>
    <property type="project" value="UniProtKB-KW"/>
</dbReference>
<dbReference type="Proteomes" id="UP000054928">
    <property type="component" value="Unassembled WGS sequence"/>
</dbReference>
<dbReference type="EMBL" id="CCYD01000321">
    <property type="protein sequence ID" value="CEG38196.1"/>
    <property type="molecule type" value="Genomic_DNA"/>
</dbReference>
<dbReference type="GO" id="GO:0015074">
    <property type="term" value="P:DNA integration"/>
    <property type="evidence" value="ECO:0007669"/>
    <property type="project" value="InterPro"/>
</dbReference>
<dbReference type="InterPro" id="IPR036397">
    <property type="entry name" value="RNaseH_sf"/>
</dbReference>
<evidence type="ECO:0000313" key="3">
    <source>
        <dbReference type="Proteomes" id="UP000054928"/>
    </source>
</evidence>
<sequence length="173" mass="20152">MADRGDMRGMMIMNRQLKTRDSCHIGKQRQKRHQQKLDRQVTAPNMIVFADLMFSPQNNGSRYVAILVIMDCWSRYLTVFLLTDKSGKTMNKYMQRYVLWAERQAGRGTTKIVQREHEPAESAKFPVQRVLTDKGGEFVIRDMKAFYAERGIEHIKVGPKSSYLNAVERAIHR</sequence>
<dbReference type="AlphaFoldDB" id="A0A0P1ABG7"/>
<keyword evidence="2" id="KW-0695">RNA-directed DNA polymerase</keyword>
<accession>A0A0P1ABG7</accession>
<protein>
    <submittedName>
        <fullName evidence="2">FOG: Transposon-encoded proteins with TYA, reverse transcriptase, integrase domains in various combinations</fullName>
    </submittedName>
</protein>
<keyword evidence="2" id="KW-0808">Transferase</keyword>
<organism evidence="2 3">
    <name type="scientific">Plasmopara halstedii</name>
    <name type="common">Downy mildew of sunflower</name>
    <dbReference type="NCBI Taxonomy" id="4781"/>
    <lineage>
        <taxon>Eukaryota</taxon>
        <taxon>Sar</taxon>
        <taxon>Stramenopiles</taxon>
        <taxon>Oomycota</taxon>
        <taxon>Peronosporomycetes</taxon>
        <taxon>Peronosporales</taxon>
        <taxon>Peronosporaceae</taxon>
        <taxon>Plasmopara</taxon>
    </lineage>
</organism>
<dbReference type="Gene3D" id="3.30.420.10">
    <property type="entry name" value="Ribonuclease H-like superfamily/Ribonuclease H"/>
    <property type="match status" value="1"/>
</dbReference>
<dbReference type="RefSeq" id="XP_024574565.1">
    <property type="nucleotide sequence ID" value="XM_024723606.1"/>
</dbReference>
<dbReference type="STRING" id="4781.A0A0P1ABG7"/>
<dbReference type="InterPro" id="IPR012337">
    <property type="entry name" value="RNaseH-like_sf"/>
</dbReference>
<name>A0A0P1ABG7_PLAHL</name>
<dbReference type="PANTHER" id="PTHR42648:SF28">
    <property type="entry name" value="TRANSPOSON-ENCODED PROTEIN WITH RIBONUCLEASE H-LIKE AND RETROVIRUS ZINC FINGER-LIKE DOMAINS"/>
    <property type="match status" value="1"/>
</dbReference>
<dbReference type="PROSITE" id="PS50994">
    <property type="entry name" value="INTEGRASE"/>
    <property type="match status" value="1"/>
</dbReference>
<dbReference type="PANTHER" id="PTHR42648">
    <property type="entry name" value="TRANSPOSASE, PUTATIVE-RELATED"/>
    <property type="match status" value="1"/>
</dbReference>
<dbReference type="SUPFAM" id="SSF53098">
    <property type="entry name" value="Ribonuclease H-like"/>
    <property type="match status" value="1"/>
</dbReference>
<dbReference type="InterPro" id="IPR001584">
    <property type="entry name" value="Integrase_cat-core"/>
</dbReference>
<proteinExistence type="predicted"/>
<reference evidence="3" key="1">
    <citation type="submission" date="2014-09" db="EMBL/GenBank/DDBJ databases">
        <authorList>
            <person name="Sharma Rahul"/>
            <person name="Thines Marco"/>
        </authorList>
    </citation>
    <scope>NUCLEOTIDE SEQUENCE [LARGE SCALE GENOMIC DNA]</scope>
</reference>
<keyword evidence="3" id="KW-1185">Reference proteome</keyword>
<evidence type="ECO:0000259" key="1">
    <source>
        <dbReference type="PROSITE" id="PS50994"/>
    </source>
</evidence>
<dbReference type="GO" id="GO:0003676">
    <property type="term" value="F:nucleic acid binding"/>
    <property type="evidence" value="ECO:0007669"/>
    <property type="project" value="InterPro"/>
</dbReference>
<keyword evidence="2" id="KW-0548">Nucleotidyltransferase</keyword>
<dbReference type="InterPro" id="IPR039537">
    <property type="entry name" value="Retrotran_Ty1/copia-like"/>
</dbReference>
<feature type="domain" description="Integrase catalytic" evidence="1">
    <location>
        <begin position="40"/>
        <end position="173"/>
    </location>
</feature>
<dbReference type="OrthoDB" id="91962at2759"/>
<dbReference type="GeneID" id="36403338"/>